<name>A0A255GQ22_9ACTN</name>
<reference evidence="5 6" key="1">
    <citation type="submission" date="2017-07" db="EMBL/GenBank/DDBJ databases">
        <title>Draft whole genome sequences of clinical Proprionibacteriaceae strains.</title>
        <authorList>
            <person name="Bernier A.-M."/>
            <person name="Bernard K."/>
            <person name="Domingo M.-C."/>
        </authorList>
    </citation>
    <scope>NUCLEOTIDE SEQUENCE [LARGE SCALE GENOMIC DNA]</scope>
    <source>
        <strain evidence="5 6">NML 030167</strain>
    </source>
</reference>
<dbReference type="SUPFAM" id="SSF51419">
    <property type="entry name" value="PLP-binding barrel"/>
    <property type="match status" value="1"/>
</dbReference>
<organism evidence="5 6">
    <name type="scientific">Enemella evansiae</name>
    <dbReference type="NCBI Taxonomy" id="2016499"/>
    <lineage>
        <taxon>Bacteria</taxon>
        <taxon>Bacillati</taxon>
        <taxon>Actinomycetota</taxon>
        <taxon>Actinomycetes</taxon>
        <taxon>Propionibacteriales</taxon>
        <taxon>Propionibacteriaceae</taxon>
        <taxon>Enemella</taxon>
    </lineage>
</organism>
<evidence type="ECO:0000313" key="5">
    <source>
        <dbReference type="EMBL" id="OYO17927.1"/>
    </source>
</evidence>
<dbReference type="InterPro" id="IPR001608">
    <property type="entry name" value="Ala_racemase_N"/>
</dbReference>
<feature type="domain" description="Alanine racemase N-terminal" evidence="4">
    <location>
        <begin position="5"/>
        <end position="187"/>
    </location>
</feature>
<dbReference type="GO" id="GO:0008784">
    <property type="term" value="F:alanine racemase activity"/>
    <property type="evidence" value="ECO:0007669"/>
    <property type="project" value="TreeGrafter"/>
</dbReference>
<dbReference type="GO" id="GO:0030632">
    <property type="term" value="P:D-alanine biosynthetic process"/>
    <property type="evidence" value="ECO:0007669"/>
    <property type="project" value="TreeGrafter"/>
</dbReference>
<keyword evidence="2" id="KW-0663">Pyridoxal phosphate</keyword>
<accession>A0A255GQ22</accession>
<evidence type="ECO:0000256" key="2">
    <source>
        <dbReference type="ARBA" id="ARBA00022898"/>
    </source>
</evidence>
<dbReference type="InterPro" id="IPR000821">
    <property type="entry name" value="Ala_racemase"/>
</dbReference>
<dbReference type="EMBL" id="NMVO01000001">
    <property type="protein sequence ID" value="OYO17927.1"/>
    <property type="molecule type" value="Genomic_DNA"/>
</dbReference>
<evidence type="ECO:0000313" key="6">
    <source>
        <dbReference type="Proteomes" id="UP000215896"/>
    </source>
</evidence>
<dbReference type="AlphaFoldDB" id="A0A255GQ22"/>
<keyword evidence="3" id="KW-0413">Isomerase</keyword>
<evidence type="ECO:0000256" key="1">
    <source>
        <dbReference type="ARBA" id="ARBA00001933"/>
    </source>
</evidence>
<dbReference type="OrthoDB" id="2986620at2"/>
<dbReference type="GO" id="GO:0030170">
    <property type="term" value="F:pyridoxal phosphate binding"/>
    <property type="evidence" value="ECO:0007669"/>
    <property type="project" value="TreeGrafter"/>
</dbReference>
<dbReference type="PANTHER" id="PTHR30511:SF0">
    <property type="entry name" value="ALANINE RACEMASE, CATABOLIC-RELATED"/>
    <property type="match status" value="1"/>
</dbReference>
<dbReference type="Gene3D" id="3.20.20.10">
    <property type="entry name" value="Alanine racemase"/>
    <property type="match status" value="1"/>
</dbReference>
<proteinExistence type="predicted"/>
<gene>
    <name evidence="5" type="ORF">CGZ94_01345</name>
</gene>
<protein>
    <submittedName>
        <fullName evidence="5">Alanine racemase</fullName>
    </submittedName>
</protein>
<keyword evidence="6" id="KW-1185">Reference proteome</keyword>
<evidence type="ECO:0000256" key="3">
    <source>
        <dbReference type="ARBA" id="ARBA00023235"/>
    </source>
</evidence>
<dbReference type="Proteomes" id="UP000215896">
    <property type="component" value="Unassembled WGS sequence"/>
</dbReference>
<sequence>MTLTIDADRWRAYARGLTERIPGLVPVAKGNGYGFGLQRLAAEATALGLDTLAVGTPTEAAAIKDHFAGDIVILLPWEPNDPHAVEQARDPRVIVTVSRLTDLEVLANLGGEKPRVLVEVLTSMQRHGLPGEHLQAVQAWQDFLQLEGWTVHLPLAANGDGYRGNRTEAETLARMARDVAPAPIWFSHLDDADYLALAAELGEGQTRLRIGTRLWLGDPAALRVTATVLDVHPVKRGQRIGYWQRPTVTDGYVVVVSGGTANGIGLEAPSVAKNVRQRAISFATGGLEAAGLALSPYTIGGAKRWFVEPPHMQSSLVFVPAKVEPPQVGEEIPVEVRNTIATFDHVVTPDAG</sequence>
<dbReference type="Pfam" id="PF01168">
    <property type="entry name" value="Ala_racemase_N"/>
    <property type="match status" value="1"/>
</dbReference>
<evidence type="ECO:0000259" key="4">
    <source>
        <dbReference type="Pfam" id="PF01168"/>
    </source>
</evidence>
<comment type="cofactor">
    <cofactor evidence="1">
        <name>pyridoxal 5'-phosphate</name>
        <dbReference type="ChEBI" id="CHEBI:597326"/>
    </cofactor>
</comment>
<dbReference type="InterPro" id="IPR029066">
    <property type="entry name" value="PLP-binding_barrel"/>
</dbReference>
<dbReference type="PANTHER" id="PTHR30511">
    <property type="entry name" value="ALANINE RACEMASE"/>
    <property type="match status" value="1"/>
</dbReference>
<dbReference type="GO" id="GO:0005829">
    <property type="term" value="C:cytosol"/>
    <property type="evidence" value="ECO:0007669"/>
    <property type="project" value="TreeGrafter"/>
</dbReference>
<comment type="caution">
    <text evidence="5">The sequence shown here is derived from an EMBL/GenBank/DDBJ whole genome shotgun (WGS) entry which is preliminary data.</text>
</comment>